<evidence type="ECO:0000256" key="1">
    <source>
        <dbReference type="SAM" id="Phobius"/>
    </source>
</evidence>
<evidence type="ECO:0000313" key="3">
    <source>
        <dbReference type="Proteomes" id="UP000075613"/>
    </source>
</evidence>
<feature type="transmembrane region" description="Helical" evidence="1">
    <location>
        <begin position="6"/>
        <end position="26"/>
    </location>
</feature>
<comment type="caution">
    <text evidence="2">The sequence shown here is derived from an EMBL/GenBank/DDBJ whole genome shotgun (WGS) entry which is preliminary data.</text>
</comment>
<evidence type="ECO:0000313" key="2">
    <source>
        <dbReference type="EMBL" id="KXU90834.1"/>
    </source>
</evidence>
<keyword evidence="1" id="KW-0812">Transmembrane</keyword>
<gene>
    <name evidence="2" type="ORF">CI15_02700</name>
</gene>
<dbReference type="Proteomes" id="UP000075613">
    <property type="component" value="Unassembled WGS sequence"/>
</dbReference>
<reference evidence="2 3" key="1">
    <citation type="journal article" date="2015" name="Int. J. Syst. Evol. Microbiol.">
        <title>Burkholderia monticola sp. nov., isolated from mountain soil.</title>
        <authorList>
            <person name="Baek I."/>
            <person name="Seo B."/>
            <person name="Lee I."/>
            <person name="Yi H."/>
            <person name="Chun J."/>
        </authorList>
    </citation>
    <scope>NUCLEOTIDE SEQUENCE [LARGE SCALE GENOMIC DNA]</scope>
    <source>
        <strain evidence="2 3">JC2948</strain>
    </source>
</reference>
<keyword evidence="1" id="KW-1133">Transmembrane helix</keyword>
<feature type="transmembrane region" description="Helical" evidence="1">
    <location>
        <begin position="75"/>
        <end position="93"/>
    </location>
</feature>
<sequence length="124" mass="13558">MTNFLFDLLSNLALLAIVSMACRLYNRFGSGAVLSGPAIFIVLALIACVLDGLLTFLVFADAQSRYGQFAKPTSFLQRAGAYALSIVVAFSWHRMSGRRRVAKSDADEAVVIHTSPYSESRLHL</sequence>
<proteinExistence type="predicted"/>
<dbReference type="STRING" id="1399968.CI15_02700"/>
<keyword evidence="3" id="KW-1185">Reference proteome</keyword>
<organism evidence="2 3">
    <name type="scientific">Paraburkholderia monticola</name>
    <dbReference type="NCBI Taxonomy" id="1399968"/>
    <lineage>
        <taxon>Bacteria</taxon>
        <taxon>Pseudomonadati</taxon>
        <taxon>Pseudomonadota</taxon>
        <taxon>Betaproteobacteria</taxon>
        <taxon>Burkholderiales</taxon>
        <taxon>Burkholderiaceae</taxon>
        <taxon>Paraburkholderia</taxon>
    </lineage>
</organism>
<dbReference type="OrthoDB" id="9007851at2"/>
<keyword evidence="1" id="KW-0472">Membrane</keyword>
<dbReference type="RefSeq" id="WP_062124117.1">
    <property type="nucleotide sequence ID" value="NZ_LRBG01000002.1"/>
</dbReference>
<dbReference type="AlphaFoldDB" id="A0A149Q0T1"/>
<name>A0A149Q0T1_9BURK</name>
<feature type="transmembrane region" description="Helical" evidence="1">
    <location>
        <begin position="38"/>
        <end position="60"/>
    </location>
</feature>
<accession>A0A149Q0T1</accession>
<protein>
    <submittedName>
        <fullName evidence="2">Uncharacterized protein</fullName>
    </submittedName>
</protein>
<dbReference type="EMBL" id="LRBG01000002">
    <property type="protein sequence ID" value="KXU90834.1"/>
    <property type="molecule type" value="Genomic_DNA"/>
</dbReference>